<keyword evidence="3" id="KW-0811">Translocation</keyword>
<protein>
    <recommendedName>
        <fullName evidence="8">Nuclear pore protein</fullName>
    </recommendedName>
</protein>
<dbReference type="Proteomes" id="UP000053599">
    <property type="component" value="Unassembled WGS sequence"/>
</dbReference>
<feature type="compositionally biased region" description="Polar residues" evidence="5">
    <location>
        <begin position="96"/>
        <end position="113"/>
    </location>
</feature>
<name>A0A0D1YP54_9EURO</name>
<keyword evidence="3" id="KW-0906">Nuclear pore complex</keyword>
<feature type="region of interest" description="Disordered" evidence="5">
    <location>
        <begin position="947"/>
        <end position="983"/>
    </location>
</feature>
<dbReference type="GO" id="GO:0017056">
    <property type="term" value="F:structural constituent of nuclear pore"/>
    <property type="evidence" value="ECO:0007669"/>
    <property type="project" value="InterPro"/>
</dbReference>
<dbReference type="InterPro" id="IPR007231">
    <property type="entry name" value="Nucleoporin_int_Nup93/Nic96"/>
</dbReference>
<dbReference type="STRING" id="1016849.A0A0D1YP54"/>
<feature type="compositionally biased region" description="Low complexity" evidence="5">
    <location>
        <begin position="41"/>
        <end position="66"/>
    </location>
</feature>
<proteinExistence type="inferred from homology"/>
<dbReference type="PANTHER" id="PTHR11225">
    <property type="entry name" value="NUCLEAR PORE COMPLEX PROTEIN NUP93 NUCLEOPORIN NUP93 DEAD EYE PROTEIN"/>
    <property type="match status" value="1"/>
</dbReference>
<reference evidence="6 7" key="1">
    <citation type="submission" date="2015-01" db="EMBL/GenBank/DDBJ databases">
        <title>The Genome Sequence of Exophiala sideris CBS121828.</title>
        <authorList>
            <consortium name="The Broad Institute Genomics Platform"/>
            <person name="Cuomo C."/>
            <person name="de Hoog S."/>
            <person name="Gorbushina A."/>
            <person name="Stielow B."/>
            <person name="Teixiera M."/>
            <person name="Abouelleil A."/>
            <person name="Chapman S.B."/>
            <person name="Priest M."/>
            <person name="Young S.K."/>
            <person name="Wortman J."/>
            <person name="Nusbaum C."/>
            <person name="Birren B."/>
        </authorList>
    </citation>
    <scope>NUCLEOTIDE SEQUENCE [LARGE SCALE GENOMIC DNA]</scope>
    <source>
        <strain evidence="6 7">CBS 121828</strain>
    </source>
</reference>
<evidence type="ECO:0000256" key="1">
    <source>
        <dbReference type="ARBA" id="ARBA00004567"/>
    </source>
</evidence>
<dbReference type="EMBL" id="KN846951">
    <property type="protein sequence ID" value="KIV84612.1"/>
    <property type="molecule type" value="Genomic_DNA"/>
</dbReference>
<keyword evidence="3" id="KW-0509">mRNA transport</keyword>
<evidence type="ECO:0000313" key="6">
    <source>
        <dbReference type="EMBL" id="KIV84612.1"/>
    </source>
</evidence>
<dbReference type="GO" id="GO:0016973">
    <property type="term" value="P:poly(A)+ mRNA export from nucleus"/>
    <property type="evidence" value="ECO:0007669"/>
    <property type="project" value="TreeGrafter"/>
</dbReference>
<comment type="similarity">
    <text evidence="2">Belongs to the nucleoporin interacting component (NIC) family.</text>
</comment>
<evidence type="ECO:0000256" key="5">
    <source>
        <dbReference type="SAM" id="MobiDB-lite"/>
    </source>
</evidence>
<keyword evidence="4" id="KW-0539">Nucleus</keyword>
<evidence type="ECO:0000313" key="7">
    <source>
        <dbReference type="Proteomes" id="UP000053599"/>
    </source>
</evidence>
<evidence type="ECO:0000256" key="3">
    <source>
        <dbReference type="ARBA" id="ARBA00023132"/>
    </source>
</evidence>
<organism evidence="6 7">
    <name type="scientific">Exophiala sideris</name>
    <dbReference type="NCBI Taxonomy" id="1016849"/>
    <lineage>
        <taxon>Eukaryota</taxon>
        <taxon>Fungi</taxon>
        <taxon>Dikarya</taxon>
        <taxon>Ascomycota</taxon>
        <taxon>Pezizomycotina</taxon>
        <taxon>Eurotiomycetes</taxon>
        <taxon>Chaetothyriomycetidae</taxon>
        <taxon>Chaetothyriales</taxon>
        <taxon>Herpotrichiellaceae</taxon>
        <taxon>Exophiala</taxon>
    </lineage>
</organism>
<evidence type="ECO:0008006" key="8">
    <source>
        <dbReference type="Google" id="ProtNLM"/>
    </source>
</evidence>
<dbReference type="PANTHER" id="PTHR11225:SF4">
    <property type="entry name" value="NUCLEAR PORE COMPLEX PROTEIN NUP93"/>
    <property type="match status" value="1"/>
</dbReference>
<evidence type="ECO:0000256" key="4">
    <source>
        <dbReference type="ARBA" id="ARBA00023242"/>
    </source>
</evidence>
<feature type="compositionally biased region" description="Low complexity" evidence="5">
    <location>
        <begin position="119"/>
        <end position="148"/>
    </location>
</feature>
<gene>
    <name evidence="6" type="ORF">PV11_00385</name>
</gene>
<feature type="compositionally biased region" description="Polar residues" evidence="5">
    <location>
        <begin position="8"/>
        <end position="30"/>
    </location>
</feature>
<dbReference type="GO" id="GO:0006606">
    <property type="term" value="P:protein import into nucleus"/>
    <property type="evidence" value="ECO:0007669"/>
    <property type="project" value="TreeGrafter"/>
</dbReference>
<feature type="compositionally biased region" description="Gly residues" evidence="5">
    <location>
        <begin position="67"/>
        <end position="78"/>
    </location>
</feature>
<feature type="region of interest" description="Disordered" evidence="5">
    <location>
        <begin position="1"/>
        <end position="167"/>
    </location>
</feature>
<sequence>MSLFGQPPASQGGSNSPFAGLNLSTPSTDAQGKRKSIFDASTSQQQTSQSFAFPSLNTNTTTTTAGSSGGLFGLGGGPAKTPAPSLGFGNTTTTTSAPSTGLFGNTTATSAPSTGLFGTAATSAPSAPSTGLFGAPATTTSQPAPSTSLFGAAPATAQPTNSTSTFGNTLSANTAALGTSQSAGGAPSQARDAAYFSSLLERQKKKPRLKSENNGRVSQLSGLNMDLGDLARRAQEIRQRGPKQADAFTDSRAHYLLAGSGIAPGQAYKDFQALGPDDAAPISRNVTQSFADESSAHLRDLRTKGRDAMLRESMERVYREVDHFIEESLGVDFEEQKMRIMEHFGLAPPDDGDEIGRPKAGGFGRSRKSKEGQPGTSQATRSIFGRSAMEKSIIGAPGSNAGTTSFFKNEGASLGLTRGQSLRDLRDKEKSFIEKVQQLNNARLQDESYPLLQNFAAAESDTAGDGPRQLIDAYHALREITKEGSSPIREREYAQAYLDENEDASYLKLKKQILKGSRSYLEKSFWQELRATIEKNAREAALGGQPSVLNIVRAYIRIRAARRDLVPDGAELQQIGGENGDYCWVLIFYLLRCGFVKEAADYVKNDPAFQSMDRRIISYVTAYSDSPDGRLPKGVQNMIDNEYQKLTKLAPKNTVDPYKIACYKVIGRCDLTVRNLDAVGQGVEDWLWLQFNLARETGRSEELSGEIFGLDQLRETVSEIGQKHFQKTQTEASSAYGTFLLMQVLAGMFEQAVEYLHNFNPTSAVHLAIGLAYYGLLRVSDFSVAGNELLTYSTTQVPQLNFVPLVAYYTATFRTALPVAAVDYLSMICLNSDLQPTSLGLVHTNACHECLRELCLETREFAKLLGDIRSDGIRIPGAIEVRAKLIHLDSREEFLRSITSQSAAIADQRGQISDAVLLYHLCEDYDNVVAVLNRALADAVTLDLGESPMQLQPLKPRRPDGQSESSTSNQGNGPQTSLSLTQSTSSPVELAENMISLYNDNAAYYNRISSQNREVISTLLRLLRVRSNLEANPPRFLTALEDLNDLNILPLRANGSIPVIRASADAFGNLPQILARCAGVSVVWAVRAIGGERENIVRSGRWEAGYGDADGMKEQLSDMAKDLMVFAGLVKYKLPGRVYDMLTRAGGDVGAF</sequence>
<feature type="compositionally biased region" description="Polar residues" evidence="5">
    <location>
        <begin position="157"/>
        <end position="167"/>
    </location>
</feature>
<dbReference type="HOGENOM" id="CLU_011846_0_0_1"/>
<dbReference type="GO" id="GO:0005643">
    <property type="term" value="C:nuclear pore"/>
    <property type="evidence" value="ECO:0007669"/>
    <property type="project" value="UniProtKB-SubCell"/>
</dbReference>
<feature type="region of interest" description="Disordered" evidence="5">
    <location>
        <begin position="345"/>
        <end position="386"/>
    </location>
</feature>
<comment type="subcellular location">
    <subcellularLocation>
        <location evidence="1">Nucleus</location>
        <location evidence="1">Nuclear pore complex</location>
    </subcellularLocation>
</comment>
<dbReference type="InterPro" id="IPR025574">
    <property type="entry name" value="Nucleoporin_FG_rpt"/>
</dbReference>
<dbReference type="AlphaFoldDB" id="A0A0D1YP54"/>
<keyword evidence="3" id="KW-0813">Transport</keyword>
<dbReference type="Pfam" id="PF04097">
    <property type="entry name" value="Nic96"/>
    <property type="match status" value="1"/>
</dbReference>
<keyword evidence="3" id="KW-0653">Protein transport</keyword>
<dbReference type="Pfam" id="PF13634">
    <property type="entry name" value="Nucleoporin_FG"/>
    <property type="match status" value="1"/>
</dbReference>
<accession>A0A0D1YP54</accession>
<feature type="compositionally biased region" description="Polar residues" evidence="5">
    <location>
        <begin position="962"/>
        <end position="974"/>
    </location>
</feature>
<evidence type="ECO:0000256" key="2">
    <source>
        <dbReference type="ARBA" id="ARBA00010186"/>
    </source>
</evidence>
<dbReference type="OrthoDB" id="1918363at2759"/>